<keyword evidence="10 13" id="KW-0408">Iron</keyword>
<evidence type="ECO:0000256" key="6">
    <source>
        <dbReference type="ARBA" id="ARBA00022692"/>
    </source>
</evidence>
<evidence type="ECO:0000256" key="5">
    <source>
        <dbReference type="ARBA" id="ARBA00022617"/>
    </source>
</evidence>
<evidence type="ECO:0000256" key="4">
    <source>
        <dbReference type="ARBA" id="ARBA00010617"/>
    </source>
</evidence>
<dbReference type="InterPro" id="IPR036396">
    <property type="entry name" value="Cyt_P450_sf"/>
</dbReference>
<organism evidence="15 16">
    <name type="scientific">Rhodofomes roseus</name>
    <dbReference type="NCBI Taxonomy" id="34475"/>
    <lineage>
        <taxon>Eukaryota</taxon>
        <taxon>Fungi</taxon>
        <taxon>Dikarya</taxon>
        <taxon>Basidiomycota</taxon>
        <taxon>Agaricomycotina</taxon>
        <taxon>Agaricomycetes</taxon>
        <taxon>Polyporales</taxon>
        <taxon>Rhodofomes</taxon>
    </lineage>
</organism>
<dbReference type="PRINTS" id="PR00463">
    <property type="entry name" value="EP450I"/>
</dbReference>
<keyword evidence="12" id="KW-0472">Membrane</keyword>
<keyword evidence="11 14" id="KW-0503">Monooxygenase</keyword>
<evidence type="ECO:0000313" key="15">
    <source>
        <dbReference type="EMBL" id="TFY58883.1"/>
    </source>
</evidence>
<proteinExistence type="inferred from homology"/>
<dbReference type="PANTHER" id="PTHR46300:SF2">
    <property type="entry name" value="CYTOCHROME P450 MONOOXYGENASE ALNH-RELATED"/>
    <property type="match status" value="1"/>
</dbReference>
<comment type="pathway">
    <text evidence="3">Secondary metabolite biosynthesis.</text>
</comment>
<comment type="cofactor">
    <cofactor evidence="1 13">
        <name>heme</name>
        <dbReference type="ChEBI" id="CHEBI:30413"/>
    </cofactor>
</comment>
<evidence type="ECO:0000256" key="14">
    <source>
        <dbReference type="RuleBase" id="RU000461"/>
    </source>
</evidence>
<comment type="similarity">
    <text evidence="4 14">Belongs to the cytochrome P450 family.</text>
</comment>
<dbReference type="Gene3D" id="1.10.630.10">
    <property type="entry name" value="Cytochrome P450"/>
    <property type="match status" value="1"/>
</dbReference>
<evidence type="ECO:0000256" key="7">
    <source>
        <dbReference type="ARBA" id="ARBA00022723"/>
    </source>
</evidence>
<evidence type="ECO:0000256" key="9">
    <source>
        <dbReference type="ARBA" id="ARBA00023002"/>
    </source>
</evidence>
<evidence type="ECO:0000313" key="16">
    <source>
        <dbReference type="Proteomes" id="UP000298390"/>
    </source>
</evidence>
<sequence length="320" mass="35645">MMDIAYGHSVSCPDDEFVALAERAILGIIEAGGAAASLIDFFPFLKFIPAWIPGMHFMAKVAEVNRLNRQMIDVPYERVHAAMVQGTARDCFMTTLLDEYTIDGQVSDYDREDIKGAANIVYGAGTDTTATALTTFMLAIVLYPNTRQRAQNELDAVVGTERLPEFEDRASLPYLEALLKEVFRSAQGGVPMESTGSAWYVVDLALPHQLTEDDTYDSYTIPAGSMIMPNVWAITRDPEYYEEPDVFKPERFLSANPERDPRDFVFGFGRRLCPGQAFGDSSIWLAVSRILATLDVTKARDPTTGVEIDFEPEFISGMMR</sequence>
<evidence type="ECO:0000256" key="13">
    <source>
        <dbReference type="PIRSR" id="PIRSR602401-1"/>
    </source>
</evidence>
<evidence type="ECO:0000256" key="12">
    <source>
        <dbReference type="ARBA" id="ARBA00023136"/>
    </source>
</evidence>
<dbReference type="EMBL" id="SEKV01000333">
    <property type="protein sequence ID" value="TFY58883.1"/>
    <property type="molecule type" value="Genomic_DNA"/>
</dbReference>
<dbReference type="InterPro" id="IPR001128">
    <property type="entry name" value="Cyt_P450"/>
</dbReference>
<feature type="binding site" description="axial binding residue" evidence="13">
    <location>
        <position position="273"/>
    </location>
    <ligand>
        <name>heme</name>
        <dbReference type="ChEBI" id="CHEBI:30413"/>
    </ligand>
    <ligandPart>
        <name>Fe</name>
        <dbReference type="ChEBI" id="CHEBI:18248"/>
    </ligandPart>
</feature>
<dbReference type="GO" id="GO:0016705">
    <property type="term" value="F:oxidoreductase activity, acting on paired donors, with incorporation or reduction of molecular oxygen"/>
    <property type="evidence" value="ECO:0007669"/>
    <property type="project" value="InterPro"/>
</dbReference>
<dbReference type="GO" id="GO:0016020">
    <property type="term" value="C:membrane"/>
    <property type="evidence" value="ECO:0007669"/>
    <property type="project" value="UniProtKB-SubCell"/>
</dbReference>
<dbReference type="PANTHER" id="PTHR46300">
    <property type="entry name" value="P450, PUTATIVE (EUROFUNG)-RELATED-RELATED"/>
    <property type="match status" value="1"/>
</dbReference>
<evidence type="ECO:0000256" key="10">
    <source>
        <dbReference type="ARBA" id="ARBA00023004"/>
    </source>
</evidence>
<comment type="caution">
    <text evidence="15">The sequence shown here is derived from an EMBL/GenBank/DDBJ whole genome shotgun (WGS) entry which is preliminary data.</text>
</comment>
<keyword evidence="9 14" id="KW-0560">Oxidoreductase</keyword>
<dbReference type="InterPro" id="IPR017972">
    <property type="entry name" value="Cyt_P450_CS"/>
</dbReference>
<dbReference type="SUPFAM" id="SSF48264">
    <property type="entry name" value="Cytochrome P450"/>
    <property type="match status" value="1"/>
</dbReference>
<accession>A0A4Y9YAW5</accession>
<gene>
    <name evidence="15" type="ORF">EVJ58_g6128</name>
</gene>
<keyword evidence="6" id="KW-0812">Transmembrane</keyword>
<dbReference type="GO" id="GO:0020037">
    <property type="term" value="F:heme binding"/>
    <property type="evidence" value="ECO:0007669"/>
    <property type="project" value="InterPro"/>
</dbReference>
<dbReference type="InterPro" id="IPR050364">
    <property type="entry name" value="Cytochrome_P450_fung"/>
</dbReference>
<dbReference type="PROSITE" id="PS00086">
    <property type="entry name" value="CYTOCHROME_P450"/>
    <property type="match status" value="1"/>
</dbReference>
<name>A0A4Y9YAW5_9APHY</name>
<keyword evidence="5 13" id="KW-0349">Heme</keyword>
<keyword evidence="7 13" id="KW-0479">Metal-binding</keyword>
<evidence type="ECO:0000256" key="2">
    <source>
        <dbReference type="ARBA" id="ARBA00004370"/>
    </source>
</evidence>
<dbReference type="STRING" id="34475.A0A4Y9YAW5"/>
<evidence type="ECO:0000256" key="3">
    <source>
        <dbReference type="ARBA" id="ARBA00005179"/>
    </source>
</evidence>
<keyword evidence="8" id="KW-1133">Transmembrane helix</keyword>
<dbReference type="PRINTS" id="PR00385">
    <property type="entry name" value="P450"/>
</dbReference>
<evidence type="ECO:0008006" key="17">
    <source>
        <dbReference type="Google" id="ProtNLM"/>
    </source>
</evidence>
<dbReference type="Proteomes" id="UP000298390">
    <property type="component" value="Unassembled WGS sequence"/>
</dbReference>
<protein>
    <recommendedName>
        <fullName evidence="17">Cytochrome P450</fullName>
    </recommendedName>
</protein>
<dbReference type="InterPro" id="IPR002401">
    <property type="entry name" value="Cyt_P450_E_grp-I"/>
</dbReference>
<dbReference type="Pfam" id="PF00067">
    <property type="entry name" value="p450"/>
    <property type="match status" value="1"/>
</dbReference>
<comment type="subcellular location">
    <subcellularLocation>
        <location evidence="2">Membrane</location>
    </subcellularLocation>
</comment>
<reference evidence="15 16" key="1">
    <citation type="submission" date="2019-01" db="EMBL/GenBank/DDBJ databases">
        <title>Genome sequencing of the rare red list fungi Fomitopsis rosea.</title>
        <authorList>
            <person name="Buettner E."/>
            <person name="Kellner H."/>
        </authorList>
    </citation>
    <scope>NUCLEOTIDE SEQUENCE [LARGE SCALE GENOMIC DNA]</scope>
    <source>
        <strain evidence="15 16">DSM 105464</strain>
    </source>
</reference>
<evidence type="ECO:0000256" key="11">
    <source>
        <dbReference type="ARBA" id="ARBA00023033"/>
    </source>
</evidence>
<dbReference type="AlphaFoldDB" id="A0A4Y9YAW5"/>
<dbReference type="GO" id="GO:0004497">
    <property type="term" value="F:monooxygenase activity"/>
    <property type="evidence" value="ECO:0007669"/>
    <property type="project" value="UniProtKB-KW"/>
</dbReference>
<dbReference type="GO" id="GO:0005506">
    <property type="term" value="F:iron ion binding"/>
    <property type="evidence" value="ECO:0007669"/>
    <property type="project" value="InterPro"/>
</dbReference>
<evidence type="ECO:0000256" key="8">
    <source>
        <dbReference type="ARBA" id="ARBA00022989"/>
    </source>
</evidence>
<evidence type="ECO:0000256" key="1">
    <source>
        <dbReference type="ARBA" id="ARBA00001971"/>
    </source>
</evidence>